<gene>
    <name evidence="2" type="ORF">CKAH01_18338</name>
</gene>
<dbReference type="EMBL" id="VYYT01000312">
    <property type="protein sequence ID" value="KAK2744296.1"/>
    <property type="molecule type" value="Genomic_DNA"/>
</dbReference>
<evidence type="ECO:0000313" key="3">
    <source>
        <dbReference type="Proteomes" id="UP001281614"/>
    </source>
</evidence>
<proteinExistence type="predicted"/>
<accession>A0AAD9Y8E2</accession>
<organism evidence="2 3">
    <name type="scientific">Colletotrichum kahawae</name>
    <name type="common">Coffee berry disease fungus</name>
    <dbReference type="NCBI Taxonomy" id="34407"/>
    <lineage>
        <taxon>Eukaryota</taxon>
        <taxon>Fungi</taxon>
        <taxon>Dikarya</taxon>
        <taxon>Ascomycota</taxon>
        <taxon>Pezizomycotina</taxon>
        <taxon>Sordariomycetes</taxon>
        <taxon>Hypocreomycetidae</taxon>
        <taxon>Glomerellales</taxon>
        <taxon>Glomerellaceae</taxon>
        <taxon>Colletotrichum</taxon>
        <taxon>Colletotrichum gloeosporioides species complex</taxon>
    </lineage>
</organism>
<dbReference type="Proteomes" id="UP001281614">
    <property type="component" value="Unassembled WGS sequence"/>
</dbReference>
<keyword evidence="3" id="KW-1185">Reference proteome</keyword>
<evidence type="ECO:0000256" key="1">
    <source>
        <dbReference type="SAM" id="MobiDB-lite"/>
    </source>
</evidence>
<feature type="region of interest" description="Disordered" evidence="1">
    <location>
        <begin position="1"/>
        <end position="71"/>
    </location>
</feature>
<comment type="caution">
    <text evidence="2">The sequence shown here is derived from an EMBL/GenBank/DDBJ whole genome shotgun (WGS) entry which is preliminary data.</text>
</comment>
<sequence length="189" mass="21685">MLSKSKKVHWPTEKETVADSGKDLSEDRCEATDEDDSDFWSDSDEEPESDGDDYSDEDDSEDDAEDDHGCKNVRVNRAQIQILNTMLEEHDRQKDPGSYCSGEHEDVEHGLDMCGVFADEETGEAMIAGAAYEIAKHLYEFGLSPRKTLKRYITFGKKCEWGSWSKEKSVAARKLKPWFRERAWYSTEH</sequence>
<reference evidence="2" key="1">
    <citation type="submission" date="2023-02" db="EMBL/GenBank/DDBJ databases">
        <title>Colletotrichum kahawae CIFC_Que2 genome sequencing and assembly.</title>
        <authorList>
            <person name="Baroncelli R."/>
        </authorList>
    </citation>
    <scope>NUCLEOTIDE SEQUENCE</scope>
    <source>
        <strain evidence="2">CIFC_Que2</strain>
    </source>
</reference>
<dbReference type="AlphaFoldDB" id="A0AAD9Y8E2"/>
<feature type="compositionally biased region" description="Basic and acidic residues" evidence="1">
    <location>
        <begin position="10"/>
        <end position="31"/>
    </location>
</feature>
<name>A0AAD9Y8E2_COLKA</name>
<protein>
    <submittedName>
        <fullName evidence="2">Uncharacterized protein</fullName>
    </submittedName>
</protein>
<feature type="compositionally biased region" description="Acidic residues" evidence="1">
    <location>
        <begin position="32"/>
        <end position="66"/>
    </location>
</feature>
<evidence type="ECO:0000313" key="2">
    <source>
        <dbReference type="EMBL" id="KAK2744296.1"/>
    </source>
</evidence>